<name>A0ABN9CJC3_9NEOB</name>
<keyword evidence="4" id="KW-1185">Reference proteome</keyword>
<dbReference type="InterPro" id="IPR053899">
    <property type="entry name" value="C5orf34-like_2nd"/>
</dbReference>
<dbReference type="EMBL" id="CATNWA010010650">
    <property type="protein sequence ID" value="CAI9560232.1"/>
    <property type="molecule type" value="Genomic_DNA"/>
</dbReference>
<comment type="caution">
    <text evidence="3">The sequence shown here is derived from an EMBL/GenBank/DDBJ whole genome shotgun (WGS) entry which is preliminary data.</text>
</comment>
<evidence type="ECO:0000313" key="4">
    <source>
        <dbReference type="Proteomes" id="UP001162483"/>
    </source>
</evidence>
<evidence type="ECO:0000256" key="1">
    <source>
        <dbReference type="SAM" id="MobiDB-lite"/>
    </source>
</evidence>
<protein>
    <recommendedName>
        <fullName evidence="2">C5orf34-like second domain-containing protein</fullName>
    </recommendedName>
</protein>
<dbReference type="InterPro" id="IPR053901">
    <property type="entry name" value="C5orf34-like"/>
</dbReference>
<proteinExistence type="predicted"/>
<evidence type="ECO:0000259" key="2">
    <source>
        <dbReference type="Pfam" id="PF22833"/>
    </source>
</evidence>
<dbReference type="PANTHER" id="PTHR34531">
    <property type="entry name" value="ZGC:153352"/>
    <property type="match status" value="1"/>
</dbReference>
<gene>
    <name evidence="3" type="ORF">SPARVUS_LOCUS5219635</name>
</gene>
<evidence type="ECO:0000313" key="3">
    <source>
        <dbReference type="EMBL" id="CAI9560232.1"/>
    </source>
</evidence>
<feature type="non-terminal residue" evidence="3">
    <location>
        <position position="1"/>
    </location>
</feature>
<reference evidence="3" key="1">
    <citation type="submission" date="2023-05" db="EMBL/GenBank/DDBJ databases">
        <authorList>
            <person name="Stuckert A."/>
        </authorList>
    </citation>
    <scope>NUCLEOTIDE SEQUENCE</scope>
</reference>
<feature type="region of interest" description="Disordered" evidence="1">
    <location>
        <begin position="57"/>
        <end position="78"/>
    </location>
</feature>
<feature type="domain" description="C5orf34-like second" evidence="2">
    <location>
        <begin position="20"/>
        <end position="126"/>
    </location>
</feature>
<sequence length="148" mass="17259">CEITWPFVEDDTGCVTRLEDGSVKVSSVDGHAHFYMPISQQEFTVEFLCQLSCIPTSQNKEKPVSSDPNPANDKTRDRKRWKYSSCVLQEDSQSCVTKHAFEYTWLVQRYSTASCPLSFQHPMNLALRFHGQSTHKRYRGIFRYLYNY</sequence>
<accession>A0ABN9CJC3</accession>
<dbReference type="Proteomes" id="UP001162483">
    <property type="component" value="Unassembled WGS sequence"/>
</dbReference>
<dbReference type="Pfam" id="PF22833">
    <property type="entry name" value="C5orf34_2nd"/>
    <property type="match status" value="1"/>
</dbReference>
<dbReference type="PANTHER" id="PTHR34531:SF1">
    <property type="entry name" value="CHROMOSOME 5 OPEN READING FRAME 34"/>
    <property type="match status" value="1"/>
</dbReference>
<organism evidence="3 4">
    <name type="scientific">Staurois parvus</name>
    <dbReference type="NCBI Taxonomy" id="386267"/>
    <lineage>
        <taxon>Eukaryota</taxon>
        <taxon>Metazoa</taxon>
        <taxon>Chordata</taxon>
        <taxon>Craniata</taxon>
        <taxon>Vertebrata</taxon>
        <taxon>Euteleostomi</taxon>
        <taxon>Amphibia</taxon>
        <taxon>Batrachia</taxon>
        <taxon>Anura</taxon>
        <taxon>Neobatrachia</taxon>
        <taxon>Ranoidea</taxon>
        <taxon>Ranidae</taxon>
        <taxon>Staurois</taxon>
    </lineage>
</organism>